<accession>A0A5J9WQD4</accession>
<dbReference type="Gramene" id="TVU50166">
    <property type="protein sequence ID" value="TVU50166"/>
    <property type="gene ID" value="EJB05_01526"/>
</dbReference>
<evidence type="ECO:0000313" key="1">
    <source>
        <dbReference type="EMBL" id="TVU50166.1"/>
    </source>
</evidence>
<sequence length="118" mass="13320">MTRGHGNWHGVSTLTQNLSRDRSLADTTTIGVPWIVLRIHRRLQGLGCDRHDLLATHVNAAIEQAQHLEDGDDDAAVDEWSTDEYGSFLSTPCKRRGFPRLPMALQRLRMSIPDRCCI</sequence>
<keyword evidence="2" id="KW-1185">Reference proteome</keyword>
<dbReference type="Proteomes" id="UP000324897">
    <property type="component" value="Chromosome 6"/>
</dbReference>
<dbReference type="AlphaFoldDB" id="A0A5J9WQD4"/>
<feature type="non-terminal residue" evidence="1">
    <location>
        <position position="1"/>
    </location>
</feature>
<name>A0A5J9WQD4_9POAL</name>
<reference evidence="1 2" key="1">
    <citation type="journal article" date="2019" name="Sci. Rep.">
        <title>A high-quality genome of Eragrostis curvula grass provides insights into Poaceae evolution and supports new strategies to enhance forage quality.</title>
        <authorList>
            <person name="Carballo J."/>
            <person name="Santos B.A.C.M."/>
            <person name="Zappacosta D."/>
            <person name="Garbus I."/>
            <person name="Selva J.P."/>
            <person name="Gallo C.A."/>
            <person name="Diaz A."/>
            <person name="Albertini E."/>
            <person name="Caccamo M."/>
            <person name="Echenique V."/>
        </authorList>
    </citation>
    <scope>NUCLEOTIDE SEQUENCE [LARGE SCALE GENOMIC DNA]</scope>
    <source>
        <strain evidence="2">cv. Victoria</strain>
        <tissue evidence="1">Leaf</tissue>
    </source>
</reference>
<proteinExistence type="predicted"/>
<evidence type="ECO:0000313" key="2">
    <source>
        <dbReference type="Proteomes" id="UP000324897"/>
    </source>
</evidence>
<protein>
    <submittedName>
        <fullName evidence="1">Uncharacterized protein</fullName>
    </submittedName>
</protein>
<dbReference type="EMBL" id="RWGY01000002">
    <property type="protein sequence ID" value="TVU50166.1"/>
    <property type="molecule type" value="Genomic_DNA"/>
</dbReference>
<organism evidence="1 2">
    <name type="scientific">Eragrostis curvula</name>
    <name type="common">weeping love grass</name>
    <dbReference type="NCBI Taxonomy" id="38414"/>
    <lineage>
        <taxon>Eukaryota</taxon>
        <taxon>Viridiplantae</taxon>
        <taxon>Streptophyta</taxon>
        <taxon>Embryophyta</taxon>
        <taxon>Tracheophyta</taxon>
        <taxon>Spermatophyta</taxon>
        <taxon>Magnoliopsida</taxon>
        <taxon>Liliopsida</taxon>
        <taxon>Poales</taxon>
        <taxon>Poaceae</taxon>
        <taxon>PACMAD clade</taxon>
        <taxon>Chloridoideae</taxon>
        <taxon>Eragrostideae</taxon>
        <taxon>Eragrostidinae</taxon>
        <taxon>Eragrostis</taxon>
    </lineage>
</organism>
<gene>
    <name evidence="1" type="ORF">EJB05_01526</name>
</gene>
<comment type="caution">
    <text evidence="1">The sequence shown here is derived from an EMBL/GenBank/DDBJ whole genome shotgun (WGS) entry which is preliminary data.</text>
</comment>